<dbReference type="RefSeq" id="WP_169493069.1">
    <property type="nucleotide sequence ID" value="NZ_JABBGM010000003.1"/>
</dbReference>
<name>A0A7Y0BNK9_9SPHN</name>
<dbReference type="EMBL" id="JABBGM010000003">
    <property type="protein sequence ID" value="NML93806.1"/>
    <property type="molecule type" value="Genomic_DNA"/>
</dbReference>
<gene>
    <name evidence="2" type="ORF">HHL27_09015</name>
</gene>
<feature type="region of interest" description="Disordered" evidence="1">
    <location>
        <begin position="154"/>
        <end position="177"/>
    </location>
</feature>
<evidence type="ECO:0000313" key="2">
    <source>
        <dbReference type="EMBL" id="NML93806.1"/>
    </source>
</evidence>
<dbReference type="AlphaFoldDB" id="A0A7Y0BNK9"/>
<feature type="compositionally biased region" description="Polar residues" evidence="1">
    <location>
        <begin position="154"/>
        <end position="163"/>
    </location>
</feature>
<evidence type="ECO:0000256" key="1">
    <source>
        <dbReference type="SAM" id="MobiDB-lite"/>
    </source>
</evidence>
<organism evidence="2 3">
    <name type="scientific">Novosphingobium olei</name>
    <dbReference type="NCBI Taxonomy" id="2728851"/>
    <lineage>
        <taxon>Bacteria</taxon>
        <taxon>Pseudomonadati</taxon>
        <taxon>Pseudomonadota</taxon>
        <taxon>Alphaproteobacteria</taxon>
        <taxon>Sphingomonadales</taxon>
        <taxon>Sphingomonadaceae</taxon>
        <taxon>Novosphingobium</taxon>
    </lineage>
</organism>
<reference evidence="2 3" key="1">
    <citation type="submission" date="2020-04" db="EMBL/GenBank/DDBJ databases">
        <title>Novosphingobium sp. TW-4 isolated from soil.</title>
        <authorList>
            <person name="Dahal R.H."/>
            <person name="Chaudhary D.K."/>
        </authorList>
    </citation>
    <scope>NUCLEOTIDE SEQUENCE [LARGE SCALE GENOMIC DNA]</scope>
    <source>
        <strain evidence="2 3">TW-4</strain>
    </source>
</reference>
<evidence type="ECO:0000313" key="3">
    <source>
        <dbReference type="Proteomes" id="UP000583556"/>
    </source>
</evidence>
<protein>
    <submittedName>
        <fullName evidence="2">Uncharacterized protein</fullName>
    </submittedName>
</protein>
<sequence length="177" mass="18836">MRKHKTVTIDAEGRDKGKSFLIVEKSAWETEKWALQALSVLAKSGMEIPDDVASAGAIGLLAVGLEAFKRAPYQDVEPLMAAMVDCISFVPDVSAKDPMTGLPITRALMVPDKFNDGDISEIATLLKLRAEVLELHLGFSITAALSGLSAAVTASNQQNSSTPPGRAARSSQRAKRA</sequence>
<accession>A0A7Y0BNK9</accession>
<dbReference type="Proteomes" id="UP000583556">
    <property type="component" value="Unassembled WGS sequence"/>
</dbReference>
<keyword evidence="3" id="KW-1185">Reference proteome</keyword>
<proteinExistence type="predicted"/>
<comment type="caution">
    <text evidence="2">The sequence shown here is derived from an EMBL/GenBank/DDBJ whole genome shotgun (WGS) entry which is preliminary data.</text>
</comment>